<reference evidence="2 3" key="1">
    <citation type="journal article" date="2013" name="Genome Announc.">
        <title>Draft Genome Sequence of Arcticibacter svalbardensis Strain MN12-7T, a Member of the Family Sphingobacteriaceae Isolated from an Arctic Soil Sample.</title>
        <authorList>
            <person name="Shivaji S."/>
            <person name="Ara S."/>
            <person name="Prasad S."/>
            <person name="Manasa B.P."/>
            <person name="Begum Z."/>
            <person name="Singh A."/>
            <person name="Kumar Pinnaka A."/>
        </authorList>
    </citation>
    <scope>NUCLEOTIDE SEQUENCE [LARGE SCALE GENOMIC DNA]</scope>
    <source>
        <strain evidence="2 3">MN12-7</strain>
    </source>
</reference>
<dbReference type="STRING" id="1150600.ADIARSV_3260"/>
<keyword evidence="3" id="KW-1185">Reference proteome</keyword>
<evidence type="ECO:0008006" key="4">
    <source>
        <dbReference type="Google" id="ProtNLM"/>
    </source>
</evidence>
<organism evidence="2 3">
    <name type="scientific">Arcticibacter svalbardensis MN12-7</name>
    <dbReference type="NCBI Taxonomy" id="1150600"/>
    <lineage>
        <taxon>Bacteria</taxon>
        <taxon>Pseudomonadati</taxon>
        <taxon>Bacteroidota</taxon>
        <taxon>Sphingobacteriia</taxon>
        <taxon>Sphingobacteriales</taxon>
        <taxon>Sphingobacteriaceae</taxon>
        <taxon>Arcticibacter</taxon>
    </lineage>
</organism>
<proteinExistence type="predicted"/>
<gene>
    <name evidence="2" type="ORF">ADIARSV_3260</name>
</gene>
<evidence type="ECO:0000256" key="1">
    <source>
        <dbReference type="SAM" id="Coils"/>
    </source>
</evidence>
<evidence type="ECO:0000313" key="2">
    <source>
        <dbReference type="EMBL" id="EOR93547.1"/>
    </source>
</evidence>
<dbReference type="RefSeq" id="WP_016196489.1">
    <property type="nucleotide sequence ID" value="NZ_AQPN01000110.1"/>
</dbReference>
<dbReference type="AlphaFoldDB" id="R9GNY4"/>
<evidence type="ECO:0000313" key="3">
    <source>
        <dbReference type="Proteomes" id="UP000014174"/>
    </source>
</evidence>
<dbReference type="Proteomes" id="UP000014174">
    <property type="component" value="Unassembled WGS sequence"/>
</dbReference>
<keyword evidence="1" id="KW-0175">Coiled coil</keyword>
<sequence length="63" mass="7223">MLQSDTIKALTALVEKQAVQITALLIRVENLEQELSFYKNRKNNGNSHIPFQWIRESPNAIKA</sequence>
<name>R9GNY4_9SPHI</name>
<comment type="caution">
    <text evidence="2">The sequence shown here is derived from an EMBL/GenBank/DDBJ whole genome shotgun (WGS) entry which is preliminary data.</text>
</comment>
<dbReference type="EMBL" id="AQPN01000110">
    <property type="protein sequence ID" value="EOR93547.1"/>
    <property type="molecule type" value="Genomic_DNA"/>
</dbReference>
<accession>R9GNY4</accession>
<protein>
    <recommendedName>
        <fullName evidence="4">Transposase</fullName>
    </recommendedName>
</protein>
<feature type="coiled-coil region" evidence="1">
    <location>
        <begin position="14"/>
        <end position="48"/>
    </location>
</feature>